<protein>
    <submittedName>
        <fullName evidence="3">Uncharacterized protein</fullName>
    </submittedName>
</protein>
<dbReference type="Proteomes" id="UP000758603">
    <property type="component" value="Unassembled WGS sequence"/>
</dbReference>
<name>A0A9P8UD11_9PEZI</name>
<feature type="compositionally biased region" description="Low complexity" evidence="1">
    <location>
        <begin position="130"/>
        <end position="145"/>
    </location>
</feature>
<feature type="compositionally biased region" description="Polar residues" evidence="1">
    <location>
        <begin position="172"/>
        <end position="185"/>
    </location>
</feature>
<evidence type="ECO:0000256" key="1">
    <source>
        <dbReference type="SAM" id="MobiDB-lite"/>
    </source>
</evidence>
<comment type="caution">
    <text evidence="3">The sequence shown here is derived from an EMBL/GenBank/DDBJ whole genome shotgun (WGS) entry which is preliminary data.</text>
</comment>
<keyword evidence="2" id="KW-0732">Signal</keyword>
<feature type="signal peptide" evidence="2">
    <location>
        <begin position="1"/>
        <end position="21"/>
    </location>
</feature>
<organism evidence="3 4">
    <name type="scientific">Truncatella angustata</name>
    <dbReference type="NCBI Taxonomy" id="152316"/>
    <lineage>
        <taxon>Eukaryota</taxon>
        <taxon>Fungi</taxon>
        <taxon>Dikarya</taxon>
        <taxon>Ascomycota</taxon>
        <taxon>Pezizomycotina</taxon>
        <taxon>Sordariomycetes</taxon>
        <taxon>Xylariomycetidae</taxon>
        <taxon>Amphisphaeriales</taxon>
        <taxon>Sporocadaceae</taxon>
        <taxon>Truncatella</taxon>
    </lineage>
</organism>
<dbReference type="AlphaFoldDB" id="A0A9P8UD11"/>
<evidence type="ECO:0000256" key="2">
    <source>
        <dbReference type="SAM" id="SignalP"/>
    </source>
</evidence>
<evidence type="ECO:0000313" key="4">
    <source>
        <dbReference type="Proteomes" id="UP000758603"/>
    </source>
</evidence>
<feature type="compositionally biased region" description="Basic and acidic residues" evidence="1">
    <location>
        <begin position="116"/>
        <end position="129"/>
    </location>
</feature>
<feature type="chain" id="PRO_5040347289" evidence="2">
    <location>
        <begin position="22"/>
        <end position="185"/>
    </location>
</feature>
<accession>A0A9P8UD11</accession>
<feature type="compositionally biased region" description="Basic and acidic residues" evidence="1">
    <location>
        <begin position="91"/>
        <end position="104"/>
    </location>
</feature>
<proteinExistence type="predicted"/>
<sequence>MDLKYPTSLLFTFVFAGFVLAAPIRIPIQTTDNQTPAIDYIEGAPASVGQGGPNVFPPADDMERANKRSPNGDLEVPTSVADSWDTPWPVRPRDGESDLGRGIKEPVVATTSTDLETQRDHAWARRDSSAHTSAKSRSSPMSPRSVPDWDNAETSEKTDDLLFWGDLDISVPGSSDGNVDVQTRF</sequence>
<gene>
    <name evidence="3" type="ORF">BKA67DRAFT_421145</name>
</gene>
<reference evidence="3" key="1">
    <citation type="journal article" date="2021" name="Nat. Commun.">
        <title>Genetic determinants of endophytism in the Arabidopsis root mycobiome.</title>
        <authorList>
            <person name="Mesny F."/>
            <person name="Miyauchi S."/>
            <person name="Thiergart T."/>
            <person name="Pickel B."/>
            <person name="Atanasova L."/>
            <person name="Karlsson M."/>
            <person name="Huettel B."/>
            <person name="Barry K.W."/>
            <person name="Haridas S."/>
            <person name="Chen C."/>
            <person name="Bauer D."/>
            <person name="Andreopoulos W."/>
            <person name="Pangilinan J."/>
            <person name="LaButti K."/>
            <person name="Riley R."/>
            <person name="Lipzen A."/>
            <person name="Clum A."/>
            <person name="Drula E."/>
            <person name="Henrissat B."/>
            <person name="Kohler A."/>
            <person name="Grigoriev I.V."/>
            <person name="Martin F.M."/>
            <person name="Hacquard S."/>
        </authorList>
    </citation>
    <scope>NUCLEOTIDE SEQUENCE</scope>
    <source>
        <strain evidence="3">MPI-SDFR-AT-0073</strain>
    </source>
</reference>
<dbReference type="RefSeq" id="XP_045953469.1">
    <property type="nucleotide sequence ID" value="XM_046096817.1"/>
</dbReference>
<dbReference type="EMBL" id="JAGPXC010000009">
    <property type="protein sequence ID" value="KAH6646955.1"/>
    <property type="molecule type" value="Genomic_DNA"/>
</dbReference>
<dbReference type="GeneID" id="70125709"/>
<feature type="region of interest" description="Disordered" evidence="1">
    <location>
        <begin position="60"/>
        <end position="157"/>
    </location>
</feature>
<keyword evidence="4" id="KW-1185">Reference proteome</keyword>
<feature type="region of interest" description="Disordered" evidence="1">
    <location>
        <begin position="166"/>
        <end position="185"/>
    </location>
</feature>
<evidence type="ECO:0000313" key="3">
    <source>
        <dbReference type="EMBL" id="KAH6646955.1"/>
    </source>
</evidence>